<dbReference type="NCBIfam" id="TIGR00125">
    <property type="entry name" value="cyt_tran_rel"/>
    <property type="match status" value="1"/>
</dbReference>
<dbReference type="InterPro" id="IPR027417">
    <property type="entry name" value="P-loop_NTPase"/>
</dbReference>
<organism evidence="2 3">
    <name type="scientific">Oceanomicrobium pacificus</name>
    <dbReference type="NCBI Taxonomy" id="2692916"/>
    <lineage>
        <taxon>Bacteria</taxon>
        <taxon>Pseudomonadati</taxon>
        <taxon>Pseudomonadota</taxon>
        <taxon>Alphaproteobacteria</taxon>
        <taxon>Rhodobacterales</taxon>
        <taxon>Paracoccaceae</taxon>
        <taxon>Oceanomicrobium</taxon>
    </lineage>
</organism>
<dbReference type="PANTHER" id="PTHR37512">
    <property type="entry name" value="TRIFUNCTIONAL NAD BIOSYNTHESIS/REGULATOR PROTEIN NADR"/>
    <property type="match status" value="1"/>
</dbReference>
<evidence type="ECO:0000313" key="3">
    <source>
        <dbReference type="Proteomes" id="UP000436016"/>
    </source>
</evidence>
<dbReference type="InterPro" id="IPR014729">
    <property type="entry name" value="Rossmann-like_a/b/a_fold"/>
</dbReference>
<name>A0A6B0TQA9_9RHOB</name>
<dbReference type="PANTHER" id="PTHR37512:SF1">
    <property type="entry name" value="NADR_TTD14 AAA DOMAIN-CONTAINING PROTEIN"/>
    <property type="match status" value="1"/>
</dbReference>
<dbReference type="EMBL" id="WUWG01000008">
    <property type="protein sequence ID" value="MXU66860.1"/>
    <property type="molecule type" value="Genomic_DNA"/>
</dbReference>
<comment type="caution">
    <text evidence="2">The sequence shown here is derived from an EMBL/GenBank/DDBJ whole genome shotgun (WGS) entry which is preliminary data.</text>
</comment>
<dbReference type="Gene3D" id="3.40.50.300">
    <property type="entry name" value="P-loop containing nucleotide triphosphate hydrolases"/>
    <property type="match status" value="1"/>
</dbReference>
<gene>
    <name evidence="2" type="ORF">GSH16_15525</name>
</gene>
<dbReference type="Proteomes" id="UP000436016">
    <property type="component" value="Unassembled WGS sequence"/>
</dbReference>
<dbReference type="Gene3D" id="3.40.50.620">
    <property type="entry name" value="HUPs"/>
    <property type="match status" value="1"/>
</dbReference>
<protein>
    <submittedName>
        <fullName evidence="2">AAA family ATPase</fullName>
    </submittedName>
</protein>
<dbReference type="SUPFAM" id="SSF52540">
    <property type="entry name" value="P-loop containing nucleoside triphosphate hydrolases"/>
    <property type="match status" value="1"/>
</dbReference>
<dbReference type="RefSeq" id="WP_160856552.1">
    <property type="nucleotide sequence ID" value="NZ_WUWG01000008.1"/>
</dbReference>
<dbReference type="InterPro" id="IPR052735">
    <property type="entry name" value="NAD_biosynth-regulator"/>
</dbReference>
<dbReference type="InterPro" id="IPR004821">
    <property type="entry name" value="Cyt_trans-like"/>
</dbReference>
<evidence type="ECO:0000313" key="2">
    <source>
        <dbReference type="EMBL" id="MXU66860.1"/>
    </source>
</evidence>
<dbReference type="Pfam" id="PF13521">
    <property type="entry name" value="AAA_28"/>
    <property type="match status" value="1"/>
</dbReference>
<proteinExistence type="predicted"/>
<dbReference type="SUPFAM" id="SSF52374">
    <property type="entry name" value="Nucleotidylyl transferase"/>
    <property type="match status" value="1"/>
</dbReference>
<feature type="domain" description="NadR/Ttd14 AAA" evidence="1">
    <location>
        <begin position="156"/>
        <end position="309"/>
    </location>
</feature>
<sequence length="338" mass="37787">MTQAVIIGRFMPPHTGHLALWEAALALEDRLHILIEDRVDDAIPATLRRDWIAAMCPAAILHLCDGPMPQSPKETPDFATRWADRIGQLIDGPVDRVVGSEAYCVGLADALGAAYTVLDPMRVAFPISSTRIRTNPYAVWSFVPPVVRPHYQKRLTLVGPESVGKSHLTRLLAERFGGPFVPEYGRPFEKYRREGPYAAEELHEIARGHAAHRQAIARQAGPILFEDTDELLTSVWAEMLLDRSLPDLEARIVLPDLYLLLDPDVPWAEDPIRYFARDEARKTFYDLIRRKLDAHGATYRIVSGDWAAREAQGIATVEEMLASPARHAEAASPRTPNP</sequence>
<dbReference type="AlphaFoldDB" id="A0A6B0TQA9"/>
<evidence type="ECO:0000259" key="1">
    <source>
        <dbReference type="Pfam" id="PF13521"/>
    </source>
</evidence>
<dbReference type="GO" id="GO:0003824">
    <property type="term" value="F:catalytic activity"/>
    <property type="evidence" value="ECO:0007669"/>
    <property type="project" value="InterPro"/>
</dbReference>
<accession>A0A6B0TQA9</accession>
<dbReference type="InterPro" id="IPR038727">
    <property type="entry name" value="NadR/Ttd14_AAA_dom"/>
</dbReference>
<reference evidence="2 3" key="1">
    <citation type="submission" date="2019-12" db="EMBL/GenBank/DDBJ databases">
        <title>Strain KN286 was isolated from seawater, which was collected from Caroline Seamount in the tropical western Pacific.</title>
        <authorList>
            <person name="Wang Q."/>
        </authorList>
    </citation>
    <scope>NUCLEOTIDE SEQUENCE [LARGE SCALE GENOMIC DNA]</scope>
    <source>
        <strain evidence="2 3">KN286</strain>
    </source>
</reference>
<keyword evidence="3" id="KW-1185">Reference proteome</keyword>